<keyword evidence="1 2" id="KW-0175">Coiled coil</keyword>
<dbReference type="EMBL" id="CP126210">
    <property type="protein sequence ID" value="WIA11315.1"/>
    <property type="molecule type" value="Genomic_DNA"/>
</dbReference>
<proteinExistence type="predicted"/>
<feature type="compositionally biased region" description="Low complexity" evidence="3">
    <location>
        <begin position="334"/>
        <end position="368"/>
    </location>
</feature>
<dbReference type="Proteomes" id="UP001244341">
    <property type="component" value="Chromosome 3b"/>
</dbReference>
<keyword evidence="6" id="KW-1185">Reference proteome</keyword>
<feature type="compositionally biased region" description="Polar residues" evidence="3">
    <location>
        <begin position="600"/>
        <end position="610"/>
    </location>
</feature>
<dbReference type="Gene3D" id="1.20.5.4090">
    <property type="match status" value="1"/>
</dbReference>
<dbReference type="Pfam" id="PF13815">
    <property type="entry name" value="Dzip-like_N"/>
    <property type="match status" value="1"/>
</dbReference>
<evidence type="ECO:0000313" key="6">
    <source>
        <dbReference type="Proteomes" id="UP001244341"/>
    </source>
</evidence>
<feature type="region of interest" description="Disordered" evidence="3">
    <location>
        <begin position="580"/>
        <end position="646"/>
    </location>
</feature>
<feature type="coiled-coil region" evidence="2">
    <location>
        <begin position="234"/>
        <end position="331"/>
    </location>
</feature>
<feature type="coiled-coil region" evidence="2">
    <location>
        <begin position="129"/>
        <end position="197"/>
    </location>
</feature>
<dbReference type="InterPro" id="IPR032714">
    <property type="entry name" value="DZIP1_N"/>
</dbReference>
<evidence type="ECO:0000256" key="3">
    <source>
        <dbReference type="SAM" id="MobiDB-lite"/>
    </source>
</evidence>
<feature type="domain" description="Cilium assembly protein DZIP1 N-terminal" evidence="4">
    <location>
        <begin position="36"/>
        <end position="152"/>
    </location>
</feature>
<dbReference type="PANTHER" id="PTHR21502:SF3">
    <property type="entry name" value="CILIUM ASSEMBLY PROTEIN DZIP1L"/>
    <property type="match status" value="1"/>
</dbReference>
<evidence type="ECO:0000256" key="2">
    <source>
        <dbReference type="SAM" id="Coils"/>
    </source>
</evidence>
<dbReference type="InterPro" id="IPR051241">
    <property type="entry name" value="DZIP_RILPL"/>
</dbReference>
<evidence type="ECO:0000256" key="1">
    <source>
        <dbReference type="ARBA" id="ARBA00023054"/>
    </source>
</evidence>
<sequence length="763" mass="81905">METTAGPGFDARTAGRRDQLQTLAYADGLPVTYQPFKFESRRSRIDWRLLHGVDINKLIRDTDLDTLERLVGCLAWGDIEAEDSRHLSEASFVKVFRLAQLLLEYLLYVQDSLKHTNSVLEELLLQSQMTELTERLAVAGSEAERLRNEREELCYQQQHQEEQQLLLMEVGKLEGQMQQLQTENAELRQQLMQKSSVDFTATNEVTAGLQAQLDGKIRELLQLQSELRQSETSMAVFKQANETLKQQLDALQKQLNSPEAATPSFVAKQRTRLAAAESKAEKAEAQAQQLQVENLQLVKQVTSLQQELQDLERLNAQLERQAAKARNLGLAASLESGGRSGSPSPLGQQHHLAAAAAARWAEESAATAQRPQQQNASVRHDGAISREAAQELKALVAAMADKPAEQIAADYAEALIDWETPFKLEPEEDAQFGELLPLEMPGRPGLLMAAQHNPQELAANQGRLLASINRQLDQQVASFGIHPGRTGLSNQEVVAAMQMLSERRQALEASLPEEQRLLVDMARVGLVFNCYNGLQGVLQQQPQGADGKQHLPGPVAPLLVSEVQPPASMLPVGPPSVRVAAGAGPRSMPGAPGNRGMLPSSFTNAASPAASSRYGAFAAPTSEDEASSPQRIPYQSVAMTPGSGSRPDIAAALLQATSPHSPASAGPLSSGPAVMASRTASYTAAAYRAGAVNTSGSGRSSPEVSQAAISTALSSGGFSPMSAALHVKQQLGLSPRGSASPAAPAEGINVIAIADACVRHCFT</sequence>
<name>A0ABY8TQQ2_TETOB</name>
<dbReference type="PANTHER" id="PTHR21502">
    <property type="entry name" value="ZINC FINGER PROTEIN DZIP1"/>
    <property type="match status" value="1"/>
</dbReference>
<evidence type="ECO:0000313" key="5">
    <source>
        <dbReference type="EMBL" id="WIA11315.1"/>
    </source>
</evidence>
<protein>
    <recommendedName>
        <fullName evidence="4">Cilium assembly protein DZIP1 N-terminal domain-containing protein</fullName>
    </recommendedName>
</protein>
<accession>A0ABY8TQQ2</accession>
<organism evidence="5 6">
    <name type="scientific">Tetradesmus obliquus</name>
    <name type="common">Green alga</name>
    <name type="synonym">Acutodesmus obliquus</name>
    <dbReference type="NCBI Taxonomy" id="3088"/>
    <lineage>
        <taxon>Eukaryota</taxon>
        <taxon>Viridiplantae</taxon>
        <taxon>Chlorophyta</taxon>
        <taxon>core chlorophytes</taxon>
        <taxon>Chlorophyceae</taxon>
        <taxon>CS clade</taxon>
        <taxon>Sphaeropleales</taxon>
        <taxon>Scenedesmaceae</taxon>
        <taxon>Tetradesmus</taxon>
    </lineage>
</organism>
<feature type="region of interest" description="Disordered" evidence="3">
    <location>
        <begin position="334"/>
        <end position="380"/>
    </location>
</feature>
<evidence type="ECO:0000259" key="4">
    <source>
        <dbReference type="Pfam" id="PF13815"/>
    </source>
</evidence>
<reference evidence="5 6" key="1">
    <citation type="submission" date="2023-05" db="EMBL/GenBank/DDBJ databases">
        <title>A 100% complete, gapless, phased diploid assembly of the Scenedesmus obliquus UTEX 3031 genome.</title>
        <authorList>
            <person name="Biondi T.C."/>
            <person name="Hanschen E.R."/>
            <person name="Kwon T."/>
            <person name="Eng W."/>
            <person name="Kruse C.P.S."/>
            <person name="Koehler S.I."/>
            <person name="Kunde Y."/>
            <person name="Gleasner C.D."/>
            <person name="You Mak K.T."/>
            <person name="Polle J."/>
            <person name="Hovde B.T."/>
            <person name="Starkenburg S.R."/>
        </authorList>
    </citation>
    <scope>NUCLEOTIDE SEQUENCE [LARGE SCALE GENOMIC DNA]</scope>
    <source>
        <strain evidence="5 6">DOE0152z</strain>
    </source>
</reference>
<gene>
    <name evidence="5" type="ORF">OEZ85_011438</name>
</gene>